<keyword evidence="3" id="KW-1185">Reference proteome</keyword>
<proteinExistence type="predicted"/>
<dbReference type="RefSeq" id="WP_157461485.1">
    <property type="nucleotide sequence ID" value="NZ_WQLB01000048.1"/>
</dbReference>
<dbReference type="InterPro" id="IPR054485">
    <property type="entry name" value="FlK-like_dom"/>
</dbReference>
<dbReference type="GO" id="GO:0016746">
    <property type="term" value="F:acyltransferase activity"/>
    <property type="evidence" value="ECO:0007669"/>
    <property type="project" value="UniProtKB-KW"/>
</dbReference>
<dbReference type="EMBL" id="WQLB01000048">
    <property type="protein sequence ID" value="MVN89226.1"/>
    <property type="molecule type" value="Genomic_DNA"/>
</dbReference>
<organism evidence="2 3">
    <name type="scientific">Deinococcus arboris</name>
    <dbReference type="NCBI Taxonomy" id="2682977"/>
    <lineage>
        <taxon>Bacteria</taxon>
        <taxon>Thermotogati</taxon>
        <taxon>Deinococcota</taxon>
        <taxon>Deinococci</taxon>
        <taxon>Deinococcales</taxon>
        <taxon>Deinococcaceae</taxon>
        <taxon>Deinococcus</taxon>
    </lineage>
</organism>
<evidence type="ECO:0000313" key="3">
    <source>
        <dbReference type="Proteomes" id="UP000483286"/>
    </source>
</evidence>
<dbReference type="PANTHER" id="PTHR36934">
    <property type="entry name" value="BLR0278 PROTEIN"/>
    <property type="match status" value="1"/>
</dbReference>
<dbReference type="PANTHER" id="PTHR36934:SF1">
    <property type="entry name" value="THIOESTERASE DOMAIN-CONTAINING PROTEIN"/>
    <property type="match status" value="1"/>
</dbReference>
<dbReference type="Pfam" id="PF22636">
    <property type="entry name" value="FlK"/>
    <property type="match status" value="1"/>
</dbReference>
<keyword evidence="2" id="KW-0808">Transferase</keyword>
<protein>
    <submittedName>
        <fullName evidence="2">Dihydrolipoamide acyltransferase</fullName>
    </submittedName>
</protein>
<evidence type="ECO:0000259" key="1">
    <source>
        <dbReference type="Pfam" id="PF22636"/>
    </source>
</evidence>
<dbReference type="InterPro" id="IPR025540">
    <property type="entry name" value="FlK"/>
</dbReference>
<dbReference type="Gene3D" id="3.10.129.10">
    <property type="entry name" value="Hotdog Thioesterase"/>
    <property type="match status" value="1"/>
</dbReference>
<gene>
    <name evidence="2" type="ORF">GO986_21045</name>
</gene>
<accession>A0A7C9IF77</accession>
<dbReference type="AlphaFoldDB" id="A0A7C9IF77"/>
<dbReference type="Proteomes" id="UP000483286">
    <property type="component" value="Unassembled WGS sequence"/>
</dbReference>
<dbReference type="InterPro" id="IPR029069">
    <property type="entry name" value="HotDog_dom_sf"/>
</dbReference>
<keyword evidence="2" id="KW-0012">Acyltransferase</keyword>
<feature type="domain" description="Fluoroacetyl-CoA-specific thioesterase-like" evidence="1">
    <location>
        <begin position="13"/>
        <end position="112"/>
    </location>
</feature>
<reference evidence="2 3" key="1">
    <citation type="submission" date="2019-12" db="EMBL/GenBank/DDBJ databases">
        <title>Deinococcus sp. HMF7620 Genome sequencing and assembly.</title>
        <authorList>
            <person name="Kang H."/>
            <person name="Kim H."/>
            <person name="Joh K."/>
        </authorList>
    </citation>
    <scope>NUCLEOTIDE SEQUENCE [LARGE SCALE GENOMIC DNA]</scope>
    <source>
        <strain evidence="2 3">HMF7620</strain>
    </source>
</reference>
<sequence length="122" mass="13175">MRPGEQHTQSFVVRPQDCAHEWGNKGLMVLSTPALIGHMESACVSALQTALSEGTMTVGAAVQMRHLAKADVNDLFTVTVKLLEVDGRKYQFQFEAHRGNTVLGNGSHLRIQIAQPAPVGAP</sequence>
<evidence type="ECO:0000313" key="2">
    <source>
        <dbReference type="EMBL" id="MVN89226.1"/>
    </source>
</evidence>
<comment type="caution">
    <text evidence="2">The sequence shown here is derived from an EMBL/GenBank/DDBJ whole genome shotgun (WGS) entry which is preliminary data.</text>
</comment>
<dbReference type="SUPFAM" id="SSF54637">
    <property type="entry name" value="Thioesterase/thiol ester dehydrase-isomerase"/>
    <property type="match status" value="1"/>
</dbReference>
<name>A0A7C9IF77_9DEIO</name>